<accession>A0A7C3EH43</accession>
<dbReference type="AlphaFoldDB" id="A0A7C3EH43"/>
<dbReference type="PANTHER" id="PTHR42714:SF6">
    <property type="entry name" value="TRANSLATION INITIATION FACTOR IF-2"/>
    <property type="match status" value="1"/>
</dbReference>
<dbReference type="GO" id="GO:0005737">
    <property type="term" value="C:cytoplasm"/>
    <property type="evidence" value="ECO:0007669"/>
    <property type="project" value="TreeGrafter"/>
</dbReference>
<feature type="domain" description="G" evidence="2">
    <location>
        <begin position="41"/>
        <end position="154"/>
    </location>
</feature>
<dbReference type="NCBIfam" id="TIGR03918">
    <property type="entry name" value="GTP_HydF"/>
    <property type="match status" value="1"/>
</dbReference>
<dbReference type="InterPro" id="IPR023873">
    <property type="entry name" value="FeFe-hyd_GTPase_HydF"/>
</dbReference>
<dbReference type="NCBIfam" id="TIGR00231">
    <property type="entry name" value="small_GTP"/>
    <property type="match status" value="1"/>
</dbReference>
<name>A0A7C3EH43_9SPIR</name>
<protein>
    <submittedName>
        <fullName evidence="5">[FeFe] hydrogenase H-cluster maturation GTPase HydF</fullName>
    </submittedName>
</protein>
<feature type="domain" description="Hydrogen maturase F tetramerization" evidence="4">
    <location>
        <begin position="311"/>
        <end position="425"/>
    </location>
</feature>
<feature type="compositionally biased region" description="Low complexity" evidence="1">
    <location>
        <begin position="19"/>
        <end position="29"/>
    </location>
</feature>
<dbReference type="InterPro" id="IPR005225">
    <property type="entry name" value="Small_GTP-bd"/>
</dbReference>
<evidence type="ECO:0000259" key="3">
    <source>
        <dbReference type="Pfam" id="PF18128"/>
    </source>
</evidence>
<proteinExistence type="predicted"/>
<dbReference type="PANTHER" id="PTHR42714">
    <property type="entry name" value="TRNA MODIFICATION GTPASE GTPBP3"/>
    <property type="match status" value="1"/>
</dbReference>
<organism evidence="5">
    <name type="scientific">Gracilinema caldarium</name>
    <dbReference type="NCBI Taxonomy" id="215591"/>
    <lineage>
        <taxon>Bacteria</taxon>
        <taxon>Pseudomonadati</taxon>
        <taxon>Spirochaetota</taxon>
        <taxon>Spirochaetia</taxon>
        <taxon>Spirochaetales</taxon>
        <taxon>Breznakiellaceae</taxon>
        <taxon>Gracilinema</taxon>
    </lineage>
</organism>
<dbReference type="Gene3D" id="3.40.50.11410">
    <property type="match status" value="1"/>
</dbReference>
<dbReference type="Gene3D" id="3.40.50.11420">
    <property type="match status" value="1"/>
</dbReference>
<comment type="caution">
    <text evidence="5">The sequence shown here is derived from an EMBL/GenBank/DDBJ whole genome shotgun (WGS) entry which is preliminary data.</text>
</comment>
<feature type="compositionally biased region" description="Polar residues" evidence="1">
    <location>
        <begin position="9"/>
        <end position="18"/>
    </location>
</feature>
<evidence type="ECO:0000259" key="4">
    <source>
        <dbReference type="Pfam" id="PF18133"/>
    </source>
</evidence>
<dbReference type="GO" id="GO:0030488">
    <property type="term" value="P:tRNA methylation"/>
    <property type="evidence" value="ECO:0007669"/>
    <property type="project" value="TreeGrafter"/>
</dbReference>
<dbReference type="Pfam" id="PF01926">
    <property type="entry name" value="MMR_HSR1"/>
    <property type="match status" value="1"/>
</dbReference>
<dbReference type="SUPFAM" id="SSF52540">
    <property type="entry name" value="P-loop containing nucleoside triphosphate hydrolases"/>
    <property type="match status" value="1"/>
</dbReference>
<evidence type="ECO:0000259" key="2">
    <source>
        <dbReference type="Pfam" id="PF01926"/>
    </source>
</evidence>
<dbReference type="CDD" id="cd00880">
    <property type="entry name" value="Era_like"/>
    <property type="match status" value="1"/>
</dbReference>
<dbReference type="InterPro" id="IPR006073">
    <property type="entry name" value="GTP-bd"/>
</dbReference>
<reference evidence="5" key="1">
    <citation type="journal article" date="2020" name="mSystems">
        <title>Genome- and Community-Level Interaction Insights into Carbon Utilization and Element Cycling Functions of Hydrothermarchaeota in Hydrothermal Sediment.</title>
        <authorList>
            <person name="Zhou Z."/>
            <person name="Liu Y."/>
            <person name="Xu W."/>
            <person name="Pan J."/>
            <person name="Luo Z.H."/>
            <person name="Li M."/>
        </authorList>
    </citation>
    <scope>NUCLEOTIDE SEQUENCE [LARGE SCALE GENOMIC DNA]</scope>
    <source>
        <strain evidence="5">SpSt-503</strain>
    </source>
</reference>
<sequence>MQEEFSLAPNLSPTSAQNPLLSSSLSSPPTLQSPLSESASIVVVGLRNAGKSSLINTLFEKDVSIVSPVPGTTTDPVSRKMELPGWGPVAFVDTAGIDDEGDLGRKRLEKTEARLAAAAAHVFVSAGNRPPEPAEEALLGRLLSGSKPLVLAITHADMPIHHQKQVWLDSLAAKGIRYVLVDNGSRQGGADLRRALSALAQQAVFEGGPLDGLVSEGDHILLVVPIDLAAPKGRLIQPQVETIRDALDKDCRLTIVKERELYDTYQSFRERPKLVITDSQVFSKVAADIDPDQSLTSFSILFARKKGELTTLVRGLRSLRRFKAGGRVFVMEACSHHRGADDIASVKIPRLFGRLVSPNARFHTVRQLPEDISPEDLVIHCAGCMMTGNAMQHRLKSLEAQGIPVTNYGLFLAWANGLLPRAIQMLPEFSALWDGEL</sequence>
<dbReference type="EMBL" id="DSVL01000330">
    <property type="protein sequence ID" value="HFH29975.1"/>
    <property type="molecule type" value="Genomic_DNA"/>
</dbReference>
<dbReference type="Gene3D" id="3.40.50.300">
    <property type="entry name" value="P-loop containing nucleotide triphosphate hydrolases"/>
    <property type="match status" value="1"/>
</dbReference>
<gene>
    <name evidence="5" type="primary">hydF</name>
    <name evidence="5" type="ORF">ENS59_10775</name>
</gene>
<dbReference type="Pfam" id="PF18133">
    <property type="entry name" value="HydF_tetramer"/>
    <property type="match status" value="1"/>
</dbReference>
<dbReference type="InterPro" id="IPR027417">
    <property type="entry name" value="P-loop_NTPase"/>
</dbReference>
<dbReference type="InterPro" id="IPR041606">
    <property type="entry name" value="HydF_dimer"/>
</dbReference>
<dbReference type="InterPro" id="IPR040644">
    <property type="entry name" value="HydF_tetramer"/>
</dbReference>
<feature type="domain" description="Hydrogen maturase F dimerization" evidence="3">
    <location>
        <begin position="211"/>
        <end position="307"/>
    </location>
</feature>
<evidence type="ECO:0000313" key="5">
    <source>
        <dbReference type="EMBL" id="HFH29975.1"/>
    </source>
</evidence>
<dbReference type="GO" id="GO:0005525">
    <property type="term" value="F:GTP binding"/>
    <property type="evidence" value="ECO:0007669"/>
    <property type="project" value="InterPro"/>
</dbReference>
<evidence type="ECO:0000256" key="1">
    <source>
        <dbReference type="SAM" id="MobiDB-lite"/>
    </source>
</evidence>
<dbReference type="GO" id="GO:0002098">
    <property type="term" value="P:tRNA wobble uridine modification"/>
    <property type="evidence" value="ECO:0007669"/>
    <property type="project" value="TreeGrafter"/>
</dbReference>
<dbReference type="Pfam" id="PF18128">
    <property type="entry name" value="HydF_dimer"/>
    <property type="match status" value="1"/>
</dbReference>
<feature type="region of interest" description="Disordered" evidence="1">
    <location>
        <begin position="1"/>
        <end position="29"/>
    </location>
</feature>